<name>A0ABV2H7Y2_9HYPH</name>
<proteinExistence type="predicted"/>
<dbReference type="EMBL" id="JBEPLJ010000010">
    <property type="protein sequence ID" value="MET3586661.1"/>
    <property type="molecule type" value="Genomic_DNA"/>
</dbReference>
<protein>
    <submittedName>
        <fullName evidence="1">Uncharacterized protein</fullName>
    </submittedName>
</protein>
<dbReference type="Proteomes" id="UP001549031">
    <property type="component" value="Unassembled WGS sequence"/>
</dbReference>
<accession>A0ABV2H7Y2</accession>
<sequence>MAAIHWVGLKRKIAGWYRGRCDWIGLAKSAVQSAGDAREEACRQTLMVLQHDELVREASEFRSHGVVFISFAKLVQQ</sequence>
<evidence type="ECO:0000313" key="1">
    <source>
        <dbReference type="EMBL" id="MET3586661.1"/>
    </source>
</evidence>
<evidence type="ECO:0000313" key="2">
    <source>
        <dbReference type="Proteomes" id="UP001549031"/>
    </source>
</evidence>
<comment type="caution">
    <text evidence="1">The sequence shown here is derived from an EMBL/GenBank/DDBJ whole genome shotgun (WGS) entry which is preliminary data.</text>
</comment>
<organism evidence="1 2">
    <name type="scientific">Pseudorhizobium tarimense</name>
    <dbReference type="NCBI Taxonomy" id="1079109"/>
    <lineage>
        <taxon>Bacteria</taxon>
        <taxon>Pseudomonadati</taxon>
        <taxon>Pseudomonadota</taxon>
        <taxon>Alphaproteobacteria</taxon>
        <taxon>Hyphomicrobiales</taxon>
        <taxon>Rhizobiaceae</taxon>
        <taxon>Rhizobium/Agrobacterium group</taxon>
        <taxon>Pseudorhizobium</taxon>
    </lineage>
</organism>
<reference evidence="1 2" key="1">
    <citation type="submission" date="2024-06" db="EMBL/GenBank/DDBJ databases">
        <title>Genomic Encyclopedia of Type Strains, Phase IV (KMG-IV): sequencing the most valuable type-strain genomes for metagenomic binning, comparative biology and taxonomic classification.</title>
        <authorList>
            <person name="Goeker M."/>
        </authorList>
    </citation>
    <scope>NUCLEOTIDE SEQUENCE [LARGE SCALE GENOMIC DNA]</scope>
    <source>
        <strain evidence="1 2">DSM 105042</strain>
    </source>
</reference>
<dbReference type="RefSeq" id="WP_247244673.1">
    <property type="nucleotide sequence ID" value="NZ_JALJRA010000010.1"/>
</dbReference>
<keyword evidence="2" id="KW-1185">Reference proteome</keyword>
<gene>
    <name evidence="1" type="ORF">ABID21_002781</name>
</gene>